<accession>A0A381TNT5</accession>
<name>A0A381TNT5_9ZZZZ</name>
<protein>
    <submittedName>
        <fullName evidence="1">Uncharacterized protein</fullName>
    </submittedName>
</protein>
<dbReference type="AlphaFoldDB" id="A0A381TNT5"/>
<dbReference type="EMBL" id="UINC01004907">
    <property type="protein sequence ID" value="SVA17720.1"/>
    <property type="molecule type" value="Genomic_DNA"/>
</dbReference>
<gene>
    <name evidence="1" type="ORF">METZ01_LOCUS70574</name>
</gene>
<sequence length="152" mass="17861">MRTTDKYLKTLLSYYEDEIMGEAYFYGLVDHFEEEEKLTLLARVERRAAESVVPLLNKYDLVPRDESELKTQGESYVGRHESFDWFELMTYIVNRYPGYLDDFTALERIAPEEDLYALNILTDHEVAAIEFAKKELGGDPDSLSHLYDYLHQ</sequence>
<proteinExistence type="predicted"/>
<reference evidence="1" key="1">
    <citation type="submission" date="2018-05" db="EMBL/GenBank/DDBJ databases">
        <authorList>
            <person name="Lanie J.A."/>
            <person name="Ng W.-L."/>
            <person name="Kazmierczak K.M."/>
            <person name="Andrzejewski T.M."/>
            <person name="Davidsen T.M."/>
            <person name="Wayne K.J."/>
            <person name="Tettelin H."/>
            <person name="Glass J.I."/>
            <person name="Rusch D."/>
            <person name="Podicherti R."/>
            <person name="Tsui H.-C.T."/>
            <person name="Winkler M.E."/>
        </authorList>
    </citation>
    <scope>NUCLEOTIDE SEQUENCE</scope>
</reference>
<organism evidence="1">
    <name type="scientific">marine metagenome</name>
    <dbReference type="NCBI Taxonomy" id="408172"/>
    <lineage>
        <taxon>unclassified sequences</taxon>
        <taxon>metagenomes</taxon>
        <taxon>ecological metagenomes</taxon>
    </lineage>
</organism>
<evidence type="ECO:0000313" key="1">
    <source>
        <dbReference type="EMBL" id="SVA17720.1"/>
    </source>
</evidence>